<dbReference type="AlphaFoldDB" id="A0A1T4X0B9"/>
<accession>A0A1T4X0B9</accession>
<dbReference type="SUPFAM" id="SSF55205">
    <property type="entry name" value="EPT/RTPC-like"/>
    <property type="match status" value="1"/>
</dbReference>
<dbReference type="STRING" id="1121449.SAMN02745704_01588"/>
<keyword evidence="2" id="KW-0808">Transferase</keyword>
<dbReference type="EMBL" id="FUYC01000006">
    <property type="protein sequence ID" value="SKA83050.1"/>
    <property type="molecule type" value="Genomic_DNA"/>
</dbReference>
<dbReference type="Gene3D" id="3.65.10.10">
    <property type="entry name" value="Enolpyruvate transferase domain"/>
    <property type="match status" value="2"/>
</dbReference>
<name>A0A1T4X0B9_9BACT</name>
<dbReference type="GO" id="GO:0016765">
    <property type="term" value="F:transferase activity, transferring alkyl or aryl (other than methyl) groups"/>
    <property type="evidence" value="ECO:0007669"/>
    <property type="project" value="InterPro"/>
</dbReference>
<dbReference type="SUPFAM" id="SSF48600">
    <property type="entry name" value="Chorismate mutase II"/>
    <property type="match status" value="1"/>
</dbReference>
<protein>
    <submittedName>
        <fullName evidence="2">3-phosphoshikimate 1-carboxyvinyltransferase</fullName>
    </submittedName>
</protein>
<feature type="region of interest" description="Disordered" evidence="1">
    <location>
        <begin position="518"/>
        <end position="540"/>
    </location>
</feature>
<evidence type="ECO:0000313" key="3">
    <source>
        <dbReference type="Proteomes" id="UP000190027"/>
    </source>
</evidence>
<feature type="compositionally biased region" description="Basic residues" evidence="1">
    <location>
        <begin position="531"/>
        <end position="540"/>
    </location>
</feature>
<proteinExistence type="predicted"/>
<dbReference type="GO" id="GO:0046417">
    <property type="term" value="P:chorismate metabolic process"/>
    <property type="evidence" value="ECO:0007669"/>
    <property type="project" value="InterPro"/>
</dbReference>
<dbReference type="RefSeq" id="WP_078717161.1">
    <property type="nucleotide sequence ID" value="NZ_FUYC01000006.1"/>
</dbReference>
<evidence type="ECO:0000256" key="1">
    <source>
        <dbReference type="SAM" id="MobiDB-lite"/>
    </source>
</evidence>
<dbReference type="InterPro" id="IPR036263">
    <property type="entry name" value="Chorismate_II_sf"/>
</dbReference>
<evidence type="ECO:0000313" key="2">
    <source>
        <dbReference type="EMBL" id="SKA83050.1"/>
    </source>
</evidence>
<reference evidence="2 3" key="1">
    <citation type="submission" date="2017-02" db="EMBL/GenBank/DDBJ databases">
        <authorList>
            <person name="Peterson S.W."/>
        </authorList>
    </citation>
    <scope>NUCLEOTIDE SEQUENCE [LARGE SCALE GENOMIC DNA]</scope>
    <source>
        <strain evidence="2 3">DSM 16080</strain>
    </source>
</reference>
<keyword evidence="3" id="KW-1185">Reference proteome</keyword>
<dbReference type="OrthoDB" id="5469219at2"/>
<sequence length="540" mass="59215">MTTEYGKNKPSGQDIRKERFDELLDLDARILRLLVQRSRLLGKEASWRKAKGKARIDAALEKALWAEWEQAGRQGDLPPRLLRQLFNHVNLFGQDDVKGRRRADAYMLAPRREPVDVNMVAPRCLRRTRLWLTLAAATGKPLTLYPIILNDPFIELVKTLNQAGGNASWTGDDQADVQKGPGLEFEGRLLFAGDDPLNFYLLLGLALGEAGRMKFSGGPGLKLLDLSTVNAVLPRLGARLVPLNPHGDGLPARLECGGEMAAKIRLPESASPELAIGLAFAGWTYERGLVLDVSQCPEALPGLTEVVEVLTDAGLDAALDGDVFSVKHGTPVIPEQPDLPPDEVLSAYLLALPLFADGKVSLDRFPAQHSVTETVNALARYGADLQHEDGRLVSSALKLPDTNVDLGDNSGLVPLALVLALRSRRELFVPIRNDADMDTAVQFLNHLNASYSMQEDGLLVAPSQLRWDGSWASPSPYFCLASALVSFLRPGIAIENPGMLTALWPQFWNLFNTLPTGRMKPKAPEPEHDAPKRRRIKIGK</sequence>
<gene>
    <name evidence="2" type="ORF">SAMN02745704_01588</name>
</gene>
<dbReference type="Proteomes" id="UP000190027">
    <property type="component" value="Unassembled WGS sequence"/>
</dbReference>
<organism evidence="2 3">
    <name type="scientific">Paucidesulfovibrio gracilis DSM 16080</name>
    <dbReference type="NCBI Taxonomy" id="1121449"/>
    <lineage>
        <taxon>Bacteria</taxon>
        <taxon>Pseudomonadati</taxon>
        <taxon>Thermodesulfobacteriota</taxon>
        <taxon>Desulfovibrionia</taxon>
        <taxon>Desulfovibrionales</taxon>
        <taxon>Desulfovibrionaceae</taxon>
        <taxon>Paucidesulfovibrio</taxon>
    </lineage>
</organism>
<dbReference type="InterPro" id="IPR013792">
    <property type="entry name" value="RNA3'P_cycl/enolpyr_Trfase_a/b"/>
</dbReference>
<dbReference type="InterPro" id="IPR036968">
    <property type="entry name" value="Enolpyruvate_Tfrase_sf"/>
</dbReference>